<dbReference type="CDD" id="cd18186">
    <property type="entry name" value="BTB_POZ_ZBTB_KLHL-like"/>
    <property type="match status" value="1"/>
</dbReference>
<dbReference type="PANTHER" id="PTHR24410:SF23">
    <property type="entry name" value="BTB DOMAIN-CONTAINING PROTEIN-RELATED"/>
    <property type="match status" value="1"/>
</dbReference>
<feature type="domain" description="TLDc" evidence="2">
    <location>
        <begin position="267"/>
        <end position="440"/>
    </location>
</feature>
<sequence>MESKFHAELAQDLSLMLNDSDDFNVIIQVGEDHNMKEFRMHSNILKARSPYFKNALSGRSTTTKRKTDNFKRSEIIEFKKSHVTPNSFEIILKYIYTGEVDLSKLSGVEILGVLVASDELLLEKLFNYVQDHLIAKQTVWVKQNYVLVLHTIFKLSNYDLQIEETVAWDYLIKWGIEQTPGLVSKNNDKTKWNDNNYRALKRTISHFIPLIRFVEISPADFYDKVRPYKAVIPDYIYEEITEFYYKNTLPKTTILPPRNAKVRIESRLIKLNNACIIAGWIERKNEKSISNKYNFDLLYRSSRDGININTFRTKCNNQGPCLVLVKHQQSTKIYGGYNPLGFMHSGGQWRNTTESFIFSFESDREVQNTNISRVNNNYCNYAIYECYTYGFSFGNMFYMNSDNNIYFSNQGYYDGNIDDVLSPYLNNNFVPGEIEVFKITTS</sequence>
<name>A0A2Z6S3R6_9GLOM</name>
<evidence type="ECO:0008006" key="5">
    <source>
        <dbReference type="Google" id="ProtNLM"/>
    </source>
</evidence>
<dbReference type="EMBL" id="BEXD01002557">
    <property type="protein sequence ID" value="GBB98708.1"/>
    <property type="molecule type" value="Genomic_DNA"/>
</dbReference>
<dbReference type="InterPro" id="IPR011333">
    <property type="entry name" value="SKP1/BTB/POZ_sf"/>
</dbReference>
<dbReference type="InterPro" id="IPR000210">
    <property type="entry name" value="BTB/POZ_dom"/>
</dbReference>
<evidence type="ECO:0000259" key="1">
    <source>
        <dbReference type="PROSITE" id="PS50097"/>
    </source>
</evidence>
<dbReference type="InterPro" id="IPR006571">
    <property type="entry name" value="TLDc_dom"/>
</dbReference>
<dbReference type="PROSITE" id="PS50097">
    <property type="entry name" value="BTB"/>
    <property type="match status" value="1"/>
</dbReference>
<dbReference type="AlphaFoldDB" id="A0A2Z6S3R6"/>
<gene>
    <name evidence="3" type="ORF">RclHR1_00330035</name>
</gene>
<evidence type="ECO:0000259" key="2">
    <source>
        <dbReference type="PROSITE" id="PS51886"/>
    </source>
</evidence>
<organism evidence="3 4">
    <name type="scientific">Rhizophagus clarus</name>
    <dbReference type="NCBI Taxonomy" id="94130"/>
    <lineage>
        <taxon>Eukaryota</taxon>
        <taxon>Fungi</taxon>
        <taxon>Fungi incertae sedis</taxon>
        <taxon>Mucoromycota</taxon>
        <taxon>Glomeromycotina</taxon>
        <taxon>Glomeromycetes</taxon>
        <taxon>Glomerales</taxon>
        <taxon>Glomeraceae</taxon>
        <taxon>Rhizophagus</taxon>
    </lineage>
</organism>
<protein>
    <recommendedName>
        <fullName evidence="5">BTB domain-containing protein</fullName>
    </recommendedName>
</protein>
<comment type="caution">
    <text evidence="3">The sequence shown here is derived from an EMBL/GenBank/DDBJ whole genome shotgun (WGS) entry which is preliminary data.</text>
</comment>
<dbReference type="PROSITE" id="PS51886">
    <property type="entry name" value="TLDC"/>
    <property type="match status" value="1"/>
</dbReference>
<dbReference type="PANTHER" id="PTHR24410">
    <property type="entry name" value="HL07962P-RELATED"/>
    <property type="match status" value="1"/>
</dbReference>
<dbReference type="SUPFAM" id="SSF54695">
    <property type="entry name" value="POZ domain"/>
    <property type="match status" value="1"/>
</dbReference>
<dbReference type="Pfam" id="PF07534">
    <property type="entry name" value="TLD"/>
    <property type="match status" value="1"/>
</dbReference>
<proteinExistence type="predicted"/>
<evidence type="ECO:0000313" key="4">
    <source>
        <dbReference type="Proteomes" id="UP000247702"/>
    </source>
</evidence>
<dbReference type="SMART" id="SM00584">
    <property type="entry name" value="TLDc"/>
    <property type="match status" value="1"/>
</dbReference>
<dbReference type="Gene3D" id="3.30.710.10">
    <property type="entry name" value="Potassium Channel Kv1.1, Chain A"/>
    <property type="match status" value="1"/>
</dbReference>
<evidence type="ECO:0000313" key="3">
    <source>
        <dbReference type="EMBL" id="GBB98708.1"/>
    </source>
</evidence>
<dbReference type="Proteomes" id="UP000247702">
    <property type="component" value="Unassembled WGS sequence"/>
</dbReference>
<accession>A0A2Z6S3R6</accession>
<dbReference type="InterPro" id="IPR051481">
    <property type="entry name" value="BTB-POZ/Galectin-3-binding"/>
</dbReference>
<keyword evidence="4" id="KW-1185">Reference proteome</keyword>
<dbReference type="Pfam" id="PF00651">
    <property type="entry name" value="BTB"/>
    <property type="match status" value="1"/>
</dbReference>
<feature type="domain" description="BTB" evidence="1">
    <location>
        <begin position="23"/>
        <end position="104"/>
    </location>
</feature>
<reference evidence="3 4" key="1">
    <citation type="submission" date="2017-11" db="EMBL/GenBank/DDBJ databases">
        <title>The genome of Rhizophagus clarus HR1 reveals common genetic basis of auxotrophy among arbuscular mycorrhizal fungi.</title>
        <authorList>
            <person name="Kobayashi Y."/>
        </authorList>
    </citation>
    <scope>NUCLEOTIDE SEQUENCE [LARGE SCALE GENOMIC DNA]</scope>
    <source>
        <strain evidence="3 4">HR1</strain>
    </source>
</reference>
<dbReference type="SMART" id="SM00225">
    <property type="entry name" value="BTB"/>
    <property type="match status" value="1"/>
</dbReference>